<protein>
    <submittedName>
        <fullName evidence="2">Deoxycytidine kinase</fullName>
    </submittedName>
</protein>
<name>A0A8F8PM90_9VIRU</name>
<evidence type="ECO:0000313" key="2">
    <source>
        <dbReference type="EMBL" id="QYA18305.1"/>
    </source>
</evidence>
<evidence type="ECO:0000259" key="1">
    <source>
        <dbReference type="Pfam" id="PF01712"/>
    </source>
</evidence>
<dbReference type="InterPro" id="IPR031314">
    <property type="entry name" value="DNK_dom"/>
</dbReference>
<dbReference type="GO" id="GO:0019136">
    <property type="term" value="F:deoxynucleoside kinase activity"/>
    <property type="evidence" value="ECO:0007669"/>
    <property type="project" value="TreeGrafter"/>
</dbReference>
<dbReference type="SUPFAM" id="SSF52540">
    <property type="entry name" value="P-loop containing nucleoside triphosphate hydrolases"/>
    <property type="match status" value="1"/>
</dbReference>
<keyword evidence="2" id="KW-0808">Transferase</keyword>
<dbReference type="Gene3D" id="3.40.50.300">
    <property type="entry name" value="P-loop containing nucleotide triphosphate hydrolases"/>
    <property type="match status" value="1"/>
</dbReference>
<dbReference type="InterPro" id="IPR027417">
    <property type="entry name" value="P-loop_NTPase"/>
</dbReference>
<dbReference type="InterPro" id="IPR050566">
    <property type="entry name" value="Deoxyribonucleoside_kinase"/>
</dbReference>
<sequence length="237" mass="27657">MYFRYCIKSTRNMNPSNLQVTIVAGNIGSGKSTTLESLKSIASSDVSSATEFHFILEDVERWHHYLEKMYLYPNEDKYRWLLQCDVLGHFLQVAKAYDQLCVKALNEPSKQFRLVIERSPQEVLAIFLKQEDRTHDDETLINMYKCLIEKTNLWSNPKMLNWVWVQCPLEKVYQRVSKRNRPGEKEGVSTDFLAQLDKRYLTFFTTVSDTVITLDNSTNDVAALYTSLVAFYRSHLL</sequence>
<dbReference type="PANTHER" id="PTHR10513:SF35">
    <property type="entry name" value="DEOXYADENOSINE KINASE"/>
    <property type="match status" value="1"/>
</dbReference>
<dbReference type="PANTHER" id="PTHR10513">
    <property type="entry name" value="DEOXYNUCLEOSIDE KINASE"/>
    <property type="match status" value="1"/>
</dbReference>
<proteinExistence type="predicted"/>
<feature type="domain" description="Deoxynucleoside kinase" evidence="1">
    <location>
        <begin position="23"/>
        <end position="218"/>
    </location>
</feature>
<accession>A0A8F8PM90</accession>
<dbReference type="Pfam" id="PF01712">
    <property type="entry name" value="dNK"/>
    <property type="match status" value="1"/>
</dbReference>
<organism evidence="2">
    <name type="scientific">Clandestinovirus</name>
    <dbReference type="NCBI Taxonomy" id="2831644"/>
    <lineage>
        <taxon>Viruses</taxon>
    </lineage>
</organism>
<gene>
    <name evidence="2" type="ORF">KOM_12_35</name>
</gene>
<dbReference type="EMBL" id="MZ420154">
    <property type="protein sequence ID" value="QYA18305.1"/>
    <property type="molecule type" value="Genomic_DNA"/>
</dbReference>
<reference evidence="2" key="1">
    <citation type="submission" date="2021-06" db="EMBL/GenBank/DDBJ databases">
        <authorList>
            <person name="Rolland C."/>
        </authorList>
    </citation>
    <scope>NUCLEOTIDE SEQUENCE</scope>
    <source>
        <strain evidence="2">347.936635</strain>
    </source>
</reference>
<keyword evidence="2" id="KW-0418">Kinase</keyword>